<dbReference type="AlphaFoldDB" id="A0A9D1U6G9"/>
<reference evidence="7" key="1">
    <citation type="journal article" date="2021" name="PeerJ">
        <title>Extensive microbial diversity within the chicken gut microbiome revealed by metagenomics and culture.</title>
        <authorList>
            <person name="Gilroy R."/>
            <person name="Ravi A."/>
            <person name="Getino M."/>
            <person name="Pursley I."/>
            <person name="Horton D.L."/>
            <person name="Alikhan N.F."/>
            <person name="Baker D."/>
            <person name="Gharbi K."/>
            <person name="Hall N."/>
            <person name="Watson M."/>
            <person name="Adriaenssens E.M."/>
            <person name="Foster-Nyarko E."/>
            <person name="Jarju S."/>
            <person name="Secka A."/>
            <person name="Antonio M."/>
            <person name="Oren A."/>
            <person name="Chaudhuri R.R."/>
            <person name="La Ragione R."/>
            <person name="Hildebrand F."/>
            <person name="Pallen M.J."/>
        </authorList>
    </citation>
    <scope>NUCLEOTIDE SEQUENCE</scope>
    <source>
        <strain evidence="7">CHK173-259</strain>
    </source>
</reference>
<comment type="similarity">
    <text evidence="2">Belongs to the alkylbase DNA glycosidase AlkA family.</text>
</comment>
<evidence type="ECO:0000313" key="8">
    <source>
        <dbReference type="Proteomes" id="UP000886822"/>
    </source>
</evidence>
<dbReference type="EMBL" id="DXGJ01000060">
    <property type="protein sequence ID" value="HIW72464.1"/>
    <property type="molecule type" value="Genomic_DNA"/>
</dbReference>
<proteinExistence type="inferred from homology"/>
<evidence type="ECO:0000256" key="1">
    <source>
        <dbReference type="ARBA" id="ARBA00000086"/>
    </source>
</evidence>
<accession>A0A9D1U6G9</accession>
<evidence type="ECO:0000256" key="5">
    <source>
        <dbReference type="ARBA" id="ARBA00023204"/>
    </source>
</evidence>
<feature type="domain" description="HhH-GPD" evidence="6">
    <location>
        <begin position="51"/>
        <end position="200"/>
    </location>
</feature>
<dbReference type="SMART" id="SM00478">
    <property type="entry name" value="ENDO3c"/>
    <property type="match status" value="1"/>
</dbReference>
<evidence type="ECO:0000256" key="3">
    <source>
        <dbReference type="ARBA" id="ARBA00012000"/>
    </source>
</evidence>
<dbReference type="PANTHER" id="PTHR43003">
    <property type="entry name" value="DNA-3-METHYLADENINE GLYCOSYLASE"/>
    <property type="match status" value="1"/>
</dbReference>
<keyword evidence="4" id="KW-0227">DNA damage</keyword>
<comment type="caution">
    <text evidence="7">The sequence shown here is derived from an EMBL/GenBank/DDBJ whole genome shotgun (WGS) entry which is preliminary data.</text>
</comment>
<dbReference type="FunFam" id="1.10.340.30:FF:000004">
    <property type="entry name" value="DNA-3-methyladenine glycosylase II"/>
    <property type="match status" value="1"/>
</dbReference>
<dbReference type="GO" id="GO:0032993">
    <property type="term" value="C:protein-DNA complex"/>
    <property type="evidence" value="ECO:0007669"/>
    <property type="project" value="TreeGrafter"/>
</dbReference>
<name>A0A9D1U6G9_9LACO</name>
<dbReference type="PANTHER" id="PTHR43003:SF5">
    <property type="entry name" value="DNA-3-METHYLADENINE GLYCOSYLASE"/>
    <property type="match status" value="1"/>
</dbReference>
<organism evidence="7 8">
    <name type="scientific">Candidatus Levilactobacillus faecigallinarum</name>
    <dbReference type="NCBI Taxonomy" id="2838638"/>
    <lineage>
        <taxon>Bacteria</taxon>
        <taxon>Bacillati</taxon>
        <taxon>Bacillota</taxon>
        <taxon>Bacilli</taxon>
        <taxon>Lactobacillales</taxon>
        <taxon>Lactobacillaceae</taxon>
        <taxon>Levilactobacillus</taxon>
    </lineage>
</organism>
<keyword evidence="5" id="KW-0234">DNA repair</keyword>
<dbReference type="SUPFAM" id="SSF48150">
    <property type="entry name" value="DNA-glycosylase"/>
    <property type="match status" value="1"/>
</dbReference>
<dbReference type="Gene3D" id="1.10.340.30">
    <property type="entry name" value="Hypothetical protein, domain 2"/>
    <property type="match status" value="1"/>
</dbReference>
<reference evidence="7" key="2">
    <citation type="submission" date="2021-04" db="EMBL/GenBank/DDBJ databases">
        <authorList>
            <person name="Gilroy R."/>
        </authorList>
    </citation>
    <scope>NUCLEOTIDE SEQUENCE</scope>
    <source>
        <strain evidence="7">CHK173-259</strain>
    </source>
</reference>
<dbReference type="GO" id="GO:0005737">
    <property type="term" value="C:cytoplasm"/>
    <property type="evidence" value="ECO:0007669"/>
    <property type="project" value="TreeGrafter"/>
</dbReference>
<dbReference type="GO" id="GO:0008725">
    <property type="term" value="F:DNA-3-methyladenine glycosylase activity"/>
    <property type="evidence" value="ECO:0007669"/>
    <property type="project" value="TreeGrafter"/>
</dbReference>
<dbReference type="InterPro" id="IPR051912">
    <property type="entry name" value="Alkylbase_DNA_Glycosylase/TA"/>
</dbReference>
<evidence type="ECO:0000313" key="7">
    <source>
        <dbReference type="EMBL" id="HIW72464.1"/>
    </source>
</evidence>
<dbReference type="Pfam" id="PF00730">
    <property type="entry name" value="HhH-GPD"/>
    <property type="match status" value="1"/>
</dbReference>
<evidence type="ECO:0000259" key="6">
    <source>
        <dbReference type="SMART" id="SM00478"/>
    </source>
</evidence>
<sequence length="212" mass="24051">MQHLAQNSPTIRYLCQRDRHLAKVIRMVGPLDYQLATNGYADLVIEIVGQMLSNKVAAILIKRLEALCQPEITPTTITALTDDQIRSIGLSHAKVGYIRNLTASVNAGTISFDHHVAMSDQAIIQELTQVKGIGNWSAKMYLIFSLDRPDVLPYEDLAFLQAYGWVYKTDDYSARAVQKKCRKWRPYCSIAARYLYRALDNGLTNEPFHLFK</sequence>
<protein>
    <recommendedName>
        <fullName evidence="3">DNA-3-methyladenine glycosylase II</fullName>
        <ecNumber evidence="3">3.2.2.21</ecNumber>
    </recommendedName>
</protein>
<dbReference type="InterPro" id="IPR011257">
    <property type="entry name" value="DNA_glycosylase"/>
</dbReference>
<dbReference type="GO" id="GO:0043916">
    <property type="term" value="F:DNA-7-methylguanine glycosylase activity"/>
    <property type="evidence" value="ECO:0007669"/>
    <property type="project" value="TreeGrafter"/>
</dbReference>
<dbReference type="InterPro" id="IPR003265">
    <property type="entry name" value="HhH-GPD_domain"/>
</dbReference>
<dbReference type="Gene3D" id="1.10.1670.40">
    <property type="match status" value="1"/>
</dbReference>
<dbReference type="Proteomes" id="UP000886822">
    <property type="component" value="Unassembled WGS sequence"/>
</dbReference>
<gene>
    <name evidence="7" type="ORF">H9875_07560</name>
</gene>
<dbReference type="EC" id="3.2.2.21" evidence="3"/>
<dbReference type="GO" id="GO:0006307">
    <property type="term" value="P:DNA alkylation repair"/>
    <property type="evidence" value="ECO:0007669"/>
    <property type="project" value="TreeGrafter"/>
</dbReference>
<dbReference type="GO" id="GO:0006285">
    <property type="term" value="P:base-excision repair, AP site formation"/>
    <property type="evidence" value="ECO:0007669"/>
    <property type="project" value="TreeGrafter"/>
</dbReference>
<dbReference type="GO" id="GO:0032131">
    <property type="term" value="F:alkylated DNA binding"/>
    <property type="evidence" value="ECO:0007669"/>
    <property type="project" value="TreeGrafter"/>
</dbReference>
<comment type="catalytic activity">
    <reaction evidence="1">
        <text>Hydrolysis of alkylated DNA, releasing 3-methyladenine, 3-methylguanine, 7-methylguanine and 7-methyladenine.</text>
        <dbReference type="EC" id="3.2.2.21"/>
    </reaction>
</comment>
<dbReference type="CDD" id="cd00056">
    <property type="entry name" value="ENDO3c"/>
    <property type="match status" value="1"/>
</dbReference>
<evidence type="ECO:0000256" key="2">
    <source>
        <dbReference type="ARBA" id="ARBA00010817"/>
    </source>
</evidence>
<evidence type="ECO:0000256" key="4">
    <source>
        <dbReference type="ARBA" id="ARBA00022763"/>
    </source>
</evidence>